<dbReference type="EMBL" id="CP001359">
    <property type="protein sequence ID" value="ACL66583.1"/>
    <property type="molecule type" value="Genomic_DNA"/>
</dbReference>
<organism evidence="2 3">
    <name type="scientific">Anaeromyxobacter dehalogenans (strain ATCC BAA-258 / DSM 21875 / 2CP-1)</name>
    <dbReference type="NCBI Taxonomy" id="455488"/>
    <lineage>
        <taxon>Bacteria</taxon>
        <taxon>Pseudomonadati</taxon>
        <taxon>Myxococcota</taxon>
        <taxon>Myxococcia</taxon>
        <taxon>Myxococcales</taxon>
        <taxon>Cystobacterineae</taxon>
        <taxon>Anaeromyxobacteraceae</taxon>
        <taxon>Anaeromyxobacter</taxon>
    </lineage>
</organism>
<dbReference type="CAZy" id="GT2">
    <property type="family name" value="Glycosyltransferase Family 2"/>
</dbReference>
<proteinExistence type="predicted"/>
<dbReference type="HOGENOM" id="CLU_025996_21_0_7"/>
<dbReference type="PANTHER" id="PTHR43685:SF2">
    <property type="entry name" value="GLYCOSYLTRANSFERASE 2-LIKE DOMAIN-CONTAINING PROTEIN"/>
    <property type="match status" value="1"/>
</dbReference>
<sequence length="261" mass="29396">MRVSIITPSFNQGGFIERTVESVLSQRGDFDLEYLVVDGGSTDATLSVLRRYEGRLRWISEPDGGQCDAINKGLRMTSGEVVTWLNSDDTYEPGAVQAAVEALRGGARWCFGECRIVDEHDREIRRGVTAYKNAQARRYGLARLLGRNFISQPATFFRRDLVAEVGPLDEALHFAMDYDLWLRFARVARPVFVPRPLAAFRWHASSKTGARYRTGAWEAFRIACRRARGVERLALPGHLARYAAQVAVYQALDVAAALRRR</sequence>
<protein>
    <submittedName>
        <fullName evidence="2">Glycosyl transferase family 2</fullName>
    </submittedName>
</protein>
<accession>B8JGU6</accession>
<gene>
    <name evidence="2" type="ordered locus">A2cp1_3249</name>
</gene>
<keyword evidence="3" id="KW-1185">Reference proteome</keyword>
<dbReference type="InterPro" id="IPR001173">
    <property type="entry name" value="Glyco_trans_2-like"/>
</dbReference>
<dbReference type="InterPro" id="IPR050834">
    <property type="entry name" value="Glycosyltransf_2"/>
</dbReference>
<dbReference type="AlphaFoldDB" id="B8JGU6"/>
<dbReference type="Pfam" id="PF00535">
    <property type="entry name" value="Glycos_transf_2"/>
    <property type="match status" value="1"/>
</dbReference>
<reference evidence="2" key="1">
    <citation type="submission" date="2009-01" db="EMBL/GenBank/DDBJ databases">
        <title>Complete sequence of Anaeromyxobacter dehalogenans 2CP-1.</title>
        <authorList>
            <consortium name="US DOE Joint Genome Institute"/>
            <person name="Lucas S."/>
            <person name="Copeland A."/>
            <person name="Lapidus A."/>
            <person name="Glavina del Rio T."/>
            <person name="Dalin E."/>
            <person name="Tice H."/>
            <person name="Bruce D."/>
            <person name="Goodwin L."/>
            <person name="Pitluck S."/>
            <person name="Saunders E."/>
            <person name="Brettin T."/>
            <person name="Detter J.C."/>
            <person name="Han C."/>
            <person name="Larimer F."/>
            <person name="Land M."/>
            <person name="Hauser L."/>
            <person name="Kyrpides N."/>
            <person name="Ovchinnikova G."/>
            <person name="Beliaev A.S."/>
            <person name="Richardson P."/>
        </authorList>
    </citation>
    <scope>NUCLEOTIDE SEQUENCE</scope>
    <source>
        <strain evidence="2">2CP-1</strain>
    </source>
</reference>
<dbReference type="CDD" id="cd06433">
    <property type="entry name" value="GT_2_WfgS_like"/>
    <property type="match status" value="1"/>
</dbReference>
<evidence type="ECO:0000259" key="1">
    <source>
        <dbReference type="Pfam" id="PF00535"/>
    </source>
</evidence>
<dbReference type="SUPFAM" id="SSF53448">
    <property type="entry name" value="Nucleotide-diphospho-sugar transferases"/>
    <property type="match status" value="1"/>
</dbReference>
<keyword evidence="2" id="KW-0808">Transferase</keyword>
<dbReference type="RefSeq" id="WP_015934396.1">
    <property type="nucleotide sequence ID" value="NC_011891.1"/>
</dbReference>
<dbReference type="GO" id="GO:0016740">
    <property type="term" value="F:transferase activity"/>
    <property type="evidence" value="ECO:0007669"/>
    <property type="project" value="UniProtKB-KW"/>
</dbReference>
<dbReference type="Proteomes" id="UP000007089">
    <property type="component" value="Chromosome"/>
</dbReference>
<evidence type="ECO:0000313" key="2">
    <source>
        <dbReference type="EMBL" id="ACL66583.1"/>
    </source>
</evidence>
<dbReference type="InterPro" id="IPR029044">
    <property type="entry name" value="Nucleotide-diphossugar_trans"/>
</dbReference>
<dbReference type="KEGG" id="acp:A2cp1_3249"/>
<dbReference type="PANTHER" id="PTHR43685">
    <property type="entry name" value="GLYCOSYLTRANSFERASE"/>
    <property type="match status" value="1"/>
</dbReference>
<feature type="domain" description="Glycosyltransferase 2-like" evidence="1">
    <location>
        <begin position="4"/>
        <end position="164"/>
    </location>
</feature>
<evidence type="ECO:0000313" key="3">
    <source>
        <dbReference type="Proteomes" id="UP000007089"/>
    </source>
</evidence>
<dbReference type="Gene3D" id="3.90.550.10">
    <property type="entry name" value="Spore Coat Polysaccharide Biosynthesis Protein SpsA, Chain A"/>
    <property type="match status" value="1"/>
</dbReference>
<name>B8JGU6_ANAD2</name>